<evidence type="ECO:0000259" key="2">
    <source>
        <dbReference type="Pfam" id="PF14919"/>
    </source>
</evidence>
<name>A0A9D3Q1N9_MEGAT</name>
<accession>A0A9D3Q1N9</accession>
<dbReference type="InterPro" id="IPR039061">
    <property type="entry name" value="MTBP"/>
</dbReference>
<proteinExistence type="predicted"/>
<evidence type="ECO:0000313" key="4">
    <source>
        <dbReference type="Proteomes" id="UP001046870"/>
    </source>
</evidence>
<keyword evidence="4" id="KW-1185">Reference proteome</keyword>
<dbReference type="Pfam" id="PF14919">
    <property type="entry name" value="MTBP_mid"/>
    <property type="match status" value="1"/>
</dbReference>
<dbReference type="Proteomes" id="UP001046870">
    <property type="component" value="Chromosome 10"/>
</dbReference>
<dbReference type="AlphaFoldDB" id="A0A9D3Q1N9"/>
<gene>
    <name evidence="3" type="ORF">MATL_G00136070</name>
</gene>
<comment type="caution">
    <text evidence="3">The sequence shown here is derived from an EMBL/GenBank/DDBJ whole genome shotgun (WGS) entry which is preliminary data.</text>
</comment>
<sequence>MDRYVLVVCFNQKGQCNNDVSGFSGLGAAKKIYESLKDISINNPTTKISPFPACSLSGTPASQRWHFAIQACWGSSQFCSSEWEELGAGVLRSDSEEAGPSAVDACHSTLLCSDSGEDPESALSQAELYEEAAEGLHALSDKLPAPGRAMLDVILLGLDDEGPRLKEFLPVLGSLKHMQAWHSAKMTLVTENNAGWQTPASYLSASICSPDALLACIDEKDLWRGSVLIKEKKFVSELRFGGFCLKDRSVDAGAGVPLHETDSQKHTDHNPQSEVFHYYRPALELLLLITISDLPIFLQSTTEFTLELSTRSSKSKLLLDQLRMLRGKVGALFSLACTVSTVTVPAATQLSTQKWKEFMAQRPKAWPVPDVEVKGESVHCFLLVQGAETGGCTARMIQSANQINGAAALATVNGLLREGTLALSGMSTVDWLRSLPCLRGDQLMQRERKLAKVQMLTLKEYLRRKEEAQKPASVPVNDLRFC</sequence>
<feature type="domain" description="DM2" evidence="2">
    <location>
        <begin position="274"/>
        <end position="480"/>
    </location>
</feature>
<organism evidence="3 4">
    <name type="scientific">Megalops atlanticus</name>
    <name type="common">Tarpon</name>
    <name type="synonym">Clupea gigantea</name>
    <dbReference type="NCBI Taxonomy" id="7932"/>
    <lineage>
        <taxon>Eukaryota</taxon>
        <taxon>Metazoa</taxon>
        <taxon>Chordata</taxon>
        <taxon>Craniata</taxon>
        <taxon>Vertebrata</taxon>
        <taxon>Euteleostomi</taxon>
        <taxon>Actinopterygii</taxon>
        <taxon>Neopterygii</taxon>
        <taxon>Teleostei</taxon>
        <taxon>Elopiformes</taxon>
        <taxon>Megalopidae</taxon>
        <taxon>Megalops</taxon>
    </lineage>
</organism>
<evidence type="ECO:0008006" key="5">
    <source>
        <dbReference type="Google" id="ProtNLM"/>
    </source>
</evidence>
<protein>
    <recommendedName>
        <fullName evidence="5">Mdm2-binding protein</fullName>
    </recommendedName>
</protein>
<reference evidence="3" key="1">
    <citation type="submission" date="2021-01" db="EMBL/GenBank/DDBJ databases">
        <authorList>
            <person name="Zahm M."/>
            <person name="Roques C."/>
            <person name="Cabau C."/>
            <person name="Klopp C."/>
            <person name="Donnadieu C."/>
            <person name="Jouanno E."/>
            <person name="Lampietro C."/>
            <person name="Louis A."/>
            <person name="Herpin A."/>
            <person name="Echchiki A."/>
            <person name="Berthelot C."/>
            <person name="Parey E."/>
            <person name="Roest-Crollius H."/>
            <person name="Braasch I."/>
            <person name="Postlethwait J."/>
            <person name="Bobe J."/>
            <person name="Montfort J."/>
            <person name="Bouchez O."/>
            <person name="Begum T."/>
            <person name="Mejri S."/>
            <person name="Adams A."/>
            <person name="Chen W.-J."/>
            <person name="Guiguen Y."/>
        </authorList>
    </citation>
    <scope>NUCLEOTIDE SEQUENCE</scope>
    <source>
        <strain evidence="3">YG-15Mar2019-1</strain>
        <tissue evidence="3">Brain</tissue>
    </source>
</reference>
<dbReference type="GO" id="GO:0000776">
    <property type="term" value="C:kinetochore"/>
    <property type="evidence" value="ECO:0007669"/>
    <property type="project" value="TreeGrafter"/>
</dbReference>
<evidence type="ECO:0000259" key="1">
    <source>
        <dbReference type="Pfam" id="PF14918"/>
    </source>
</evidence>
<dbReference type="GO" id="GO:0034501">
    <property type="term" value="P:protein localization to kinetochore"/>
    <property type="evidence" value="ECO:0007669"/>
    <property type="project" value="TreeGrafter"/>
</dbReference>
<dbReference type="InterPro" id="IPR029420">
    <property type="entry name" value="MTBP_central"/>
</dbReference>
<dbReference type="PANTHER" id="PTHR14382">
    <property type="entry name" value="MDM2-BINDING PROTEIN"/>
    <property type="match status" value="1"/>
</dbReference>
<dbReference type="GO" id="GO:0031396">
    <property type="term" value="P:regulation of protein ubiquitination"/>
    <property type="evidence" value="ECO:0007669"/>
    <property type="project" value="InterPro"/>
</dbReference>
<dbReference type="InterPro" id="IPR029421">
    <property type="entry name" value="MTBP_N"/>
</dbReference>
<feature type="domain" description="DM2" evidence="1">
    <location>
        <begin position="1"/>
        <end position="249"/>
    </location>
</feature>
<dbReference type="PANTHER" id="PTHR14382:SF1">
    <property type="entry name" value="MDM2-BINDING PROTEIN"/>
    <property type="match status" value="1"/>
</dbReference>
<dbReference type="Pfam" id="PF14918">
    <property type="entry name" value="MTBP_N"/>
    <property type="match status" value="1"/>
</dbReference>
<evidence type="ECO:0000313" key="3">
    <source>
        <dbReference type="EMBL" id="KAG7470131.1"/>
    </source>
</evidence>
<dbReference type="OrthoDB" id="8633268at2759"/>
<dbReference type="EMBL" id="JAFDVH010000010">
    <property type="protein sequence ID" value="KAG7470131.1"/>
    <property type="molecule type" value="Genomic_DNA"/>
</dbReference>
<dbReference type="GO" id="GO:0007089">
    <property type="term" value="P:traversing start control point of mitotic cell cycle"/>
    <property type="evidence" value="ECO:0007669"/>
    <property type="project" value="TreeGrafter"/>
</dbReference>